<dbReference type="InterPro" id="IPR002641">
    <property type="entry name" value="PNPLA_dom"/>
</dbReference>
<dbReference type="EMBL" id="LT608275">
    <property type="protein sequence ID" value="SCO61372.1"/>
    <property type="molecule type" value="Genomic_DNA"/>
</dbReference>
<feature type="region of interest" description="Disordered" evidence="5">
    <location>
        <begin position="1753"/>
        <end position="1816"/>
    </location>
</feature>
<dbReference type="OMA" id="HYNADFF"/>
<keyword evidence="1 4" id="KW-0378">Hydrolase</keyword>
<dbReference type="VEuPathDB" id="PlasmoDB:PBANKA_1134300"/>
<keyword evidence="6" id="KW-0812">Transmembrane</keyword>
<feature type="short sequence motif" description="GXGXXG" evidence="4">
    <location>
        <begin position="1257"/>
        <end position="1262"/>
    </location>
</feature>
<dbReference type="PANTHER" id="PTHR24185:SF1">
    <property type="entry name" value="CALCIUM-INDEPENDENT PHOSPHOLIPASE A2-GAMMA"/>
    <property type="match status" value="1"/>
</dbReference>
<evidence type="ECO:0000313" key="8">
    <source>
        <dbReference type="EMBL" id="CXI67377.1"/>
    </source>
</evidence>
<dbReference type="EMBL" id="LT608147">
    <property type="protein sequence ID" value="SCM24117.1"/>
    <property type="molecule type" value="Genomic_DNA"/>
</dbReference>
<evidence type="ECO:0000256" key="1">
    <source>
        <dbReference type="ARBA" id="ARBA00022801"/>
    </source>
</evidence>
<keyword evidence="3 4" id="KW-0443">Lipid metabolism</keyword>
<evidence type="ECO:0000313" key="12">
    <source>
        <dbReference type="EMBL" id="SCO63355.1"/>
    </source>
</evidence>
<feature type="compositionally biased region" description="Low complexity" evidence="5">
    <location>
        <begin position="1987"/>
        <end position="1999"/>
    </location>
</feature>
<feature type="region of interest" description="Disordered" evidence="5">
    <location>
        <begin position="1978"/>
        <end position="2012"/>
    </location>
</feature>
<evidence type="ECO:0000259" key="7">
    <source>
        <dbReference type="PROSITE" id="PS51635"/>
    </source>
</evidence>
<dbReference type="GO" id="GO:0004620">
    <property type="term" value="F:phospholipase activity"/>
    <property type="evidence" value="ECO:0007669"/>
    <property type="project" value="TreeGrafter"/>
</dbReference>
<evidence type="ECO:0000256" key="2">
    <source>
        <dbReference type="ARBA" id="ARBA00022963"/>
    </source>
</evidence>
<dbReference type="EMBL" id="LT614637">
    <property type="protein sequence ID" value="SCN26934.1"/>
    <property type="molecule type" value="Genomic_DNA"/>
</dbReference>
<keyword evidence="6" id="KW-1133">Transmembrane helix</keyword>
<reference evidence="8 13" key="1">
    <citation type="submission" date="2016-02" db="EMBL/GenBank/DDBJ databases">
        <authorList>
            <consortium name="Pathogen Informatics"/>
        </authorList>
    </citation>
    <scope>NUCLEOTIDE SEQUENCE [LARGE SCALE GENOMIC DNA]</scope>
    <source>
        <strain evidence="8 13">K173</strain>
        <strain evidence="9 17">NK65 ny</strain>
        <strain evidence="10 16">NK65e</strain>
        <strain evidence="12 14">SP11 Antwerpcl1</strain>
        <strain evidence="11 15">SP11 RLL</strain>
    </source>
</reference>
<dbReference type="GO" id="GO:0006631">
    <property type="term" value="P:fatty acid metabolic process"/>
    <property type="evidence" value="ECO:0007669"/>
    <property type="project" value="TreeGrafter"/>
</dbReference>
<dbReference type="EMBL" id="LT160031">
    <property type="protein sequence ID" value="CXI67377.1"/>
    <property type="molecule type" value="Genomic_DNA"/>
</dbReference>
<feature type="transmembrane region" description="Helical" evidence="6">
    <location>
        <begin position="6"/>
        <end position="24"/>
    </location>
</feature>
<evidence type="ECO:0000313" key="16">
    <source>
        <dbReference type="Proteomes" id="UP000220214"/>
    </source>
</evidence>
<feature type="active site" description="Nucleophile" evidence="4">
    <location>
        <position position="1291"/>
    </location>
</feature>
<dbReference type="Gene3D" id="3.40.1090.10">
    <property type="entry name" value="Cytosolic phospholipase A2 catalytic domain"/>
    <property type="match status" value="1"/>
</dbReference>
<evidence type="ECO:0000256" key="3">
    <source>
        <dbReference type="ARBA" id="ARBA00023098"/>
    </source>
</evidence>
<dbReference type="Proteomes" id="UP000069549">
    <property type="component" value="Chromosome 11"/>
</dbReference>
<proteinExistence type="predicted"/>
<feature type="active site" description="Proton acceptor" evidence="4">
    <location>
        <position position="1542"/>
    </location>
</feature>
<evidence type="ECO:0000313" key="9">
    <source>
        <dbReference type="EMBL" id="SCM24117.1"/>
    </source>
</evidence>
<dbReference type="Pfam" id="PF01734">
    <property type="entry name" value="Patatin"/>
    <property type="match status" value="1"/>
</dbReference>
<evidence type="ECO:0000313" key="10">
    <source>
        <dbReference type="EMBL" id="SCN26934.1"/>
    </source>
</evidence>
<name>A0A0Y9XZG0_PLABE</name>
<feature type="short sequence motif" description="GXSXG" evidence="4">
    <location>
        <begin position="1289"/>
        <end position="1293"/>
    </location>
</feature>
<feature type="compositionally biased region" description="Acidic residues" evidence="5">
    <location>
        <begin position="642"/>
        <end position="653"/>
    </location>
</feature>
<evidence type="ECO:0000256" key="4">
    <source>
        <dbReference type="PROSITE-ProRule" id="PRU01161"/>
    </source>
</evidence>
<dbReference type="Proteomes" id="UP000219974">
    <property type="component" value="Chromosome 11"/>
</dbReference>
<feature type="domain" description="PNPLA" evidence="7">
    <location>
        <begin position="1253"/>
        <end position="1555"/>
    </location>
</feature>
<dbReference type="OrthoDB" id="630895at2759"/>
<dbReference type="SUPFAM" id="SSF52151">
    <property type="entry name" value="FabD/lysophospholipase-like"/>
    <property type="match status" value="1"/>
</dbReference>
<feature type="compositionally biased region" description="Basic and acidic residues" evidence="5">
    <location>
        <begin position="611"/>
        <end position="633"/>
    </location>
</feature>
<dbReference type="Proteomes" id="UP000516480">
    <property type="component" value="Chromosome 11"/>
</dbReference>
<dbReference type="GO" id="GO:0016020">
    <property type="term" value="C:membrane"/>
    <property type="evidence" value="ECO:0007669"/>
    <property type="project" value="TreeGrafter"/>
</dbReference>
<dbReference type="PROSITE" id="PS51635">
    <property type="entry name" value="PNPLA"/>
    <property type="match status" value="1"/>
</dbReference>
<dbReference type="PANTHER" id="PTHR24185">
    <property type="entry name" value="CALCIUM-INDEPENDENT PHOSPHOLIPASE A2-GAMMA"/>
    <property type="match status" value="1"/>
</dbReference>
<protein>
    <submittedName>
        <fullName evidence="8">Patatin-like phospholipase, putative</fullName>
    </submittedName>
</protein>
<evidence type="ECO:0000313" key="13">
    <source>
        <dbReference type="Proteomes" id="UP000069549"/>
    </source>
</evidence>
<dbReference type="InterPro" id="IPR016035">
    <property type="entry name" value="Acyl_Trfase/lysoPLipase"/>
</dbReference>
<evidence type="ECO:0000313" key="14">
    <source>
        <dbReference type="Proteomes" id="UP000219860"/>
    </source>
</evidence>
<dbReference type="EMBL" id="LT608259">
    <property type="protein sequence ID" value="SCO63355.1"/>
    <property type="molecule type" value="Genomic_DNA"/>
</dbReference>
<evidence type="ECO:0000313" key="11">
    <source>
        <dbReference type="EMBL" id="SCO61372.1"/>
    </source>
</evidence>
<dbReference type="GO" id="GO:0016042">
    <property type="term" value="P:lipid catabolic process"/>
    <property type="evidence" value="ECO:0007669"/>
    <property type="project" value="UniProtKB-UniRule"/>
</dbReference>
<gene>
    <name evidence="8" type="ORF">PBK173_000300200</name>
    <name evidence="10" type="ORF">PBNK65E_000292400</name>
    <name evidence="9" type="ORF">PBNK65NY_000291900</name>
    <name evidence="12" type="ORF">PBSP11A_000291800</name>
    <name evidence="11" type="ORF">PBSP11RLL_000292300</name>
</gene>
<accession>A0A0Y9XZG0</accession>
<organism evidence="8 13">
    <name type="scientific">Plasmodium berghei</name>
    <dbReference type="NCBI Taxonomy" id="5821"/>
    <lineage>
        <taxon>Eukaryota</taxon>
        <taxon>Sar</taxon>
        <taxon>Alveolata</taxon>
        <taxon>Apicomplexa</taxon>
        <taxon>Aconoidasida</taxon>
        <taxon>Haemosporida</taxon>
        <taxon>Plasmodiidae</taxon>
        <taxon>Plasmodium</taxon>
        <taxon>Plasmodium (Vinckeia)</taxon>
    </lineage>
</organism>
<evidence type="ECO:0000256" key="5">
    <source>
        <dbReference type="SAM" id="MobiDB-lite"/>
    </source>
</evidence>
<feature type="compositionally biased region" description="Low complexity" evidence="5">
    <location>
        <begin position="1793"/>
        <end position="1803"/>
    </location>
</feature>
<evidence type="ECO:0000256" key="6">
    <source>
        <dbReference type="SAM" id="Phobius"/>
    </source>
</evidence>
<feature type="region of interest" description="Disordered" evidence="5">
    <location>
        <begin position="579"/>
        <end position="667"/>
    </location>
</feature>
<feature type="short sequence motif" description="DGA/G" evidence="4">
    <location>
        <begin position="1542"/>
        <end position="1544"/>
    </location>
</feature>
<evidence type="ECO:0000313" key="15">
    <source>
        <dbReference type="Proteomes" id="UP000219974"/>
    </source>
</evidence>
<sequence>MTKNVYILFVYIVYVFLHIFSSSLRMQKNLFKYITPISKKINLIRIKKINIFRKERKQKNIHVFNDAVNKYIGFDAFLKKLNNVSSSQDKLNYINLLHKIIEDKKCEYFLFSNNYMRIIIYILNERFLMIKKNEYKNDATEYQIIYKLLLIFNNLTKYRNFYHVILNDYTHKNVKMSLIYIIMNILNEKGNKEKHKEANSVFDYFTSFFKNPDETTKHYIDQDNNIIGEQIKRENDIKKKNDIDDIKNKIFHLGKNILLKVKEEKLKIENKLNEQYNYNNDSILKDQQYAKRQLEYYQLGQNDIILSEENKNGNSNDTEMIRDDHTNHSYYFNNNKDNNIDNYYDNDIYKAYTNSTSQLNYFNEDLKNIDNIIYDNKKNKQNNNENYIKNLLKYYNNDDYEQMKSDQKNESIYEIKKGSEQTEDPIVNYTKQNDISFQNKKDEEMKYKNMSKIIHEVIKTPNDHITFVPFYFNKNSKDNILTSIIVNFQKNQNGIVVYKMKHEEITNEKISEKSGESKSEYLIDNTITKLKKKGIPIENIGDDYNCNNYYKVYDNYAEDDTDILNYERNVNDTNFNIKENDEKVTPNGYYKTGSEIDQKNEERKEKNHLRTRNDHECVDEKNVEENFQKENRKTNKNNAINESDEILEEDELENDSKNKTNSGNEYDENNVNVVYEDHNINIKDINNKTDVKMEESSNFLNMGLLILVKKNPLLKDVILPIENENNKMPINKEDTIESFDSNDINNIINNPLFSNNIKSITNNPYNYLKVDKFVKNIEENLHIYKKREHKASNIEGYDKIYLKFDERQNESEEMDKYVLMGYLNFNLDMLKNFKMNNEENNLVMSNNPINNSNPYLHLELIKNYIESLFNYLDINSYFTNKLLKLLYEILIENRNSIIYNMFYYTILNDENMNKIIDILSKNVSNNLNKSNITFVLRILYILSFQQHLYINHIKEKNKTNEKFMILYKNIAKYLEDIKAEDFIKNLQKNEKLITSLKNVSLFFENKYKNQNSLYIRDEKKEQFLIDNKIVKKKLNNIYNRHFICEHKDLIIIRKTNIILKALGANMFDLYNDIVFTDREKKSHGYLMKENSIQKNIMHYYNDTITNFVSKLKKYFTFSNENVPNGKDSIAYDAHTLNNKDNEKLKTYNSKTWNNNQVKNSYNNTYYSSDINEYTDKVKNKVLNDMTNKINGTYHNTNTNAFTKMEEENKKKNSEKEKKIYIYNFNNKEYIAFNKFKESLINMKHKRKRKLRILCLDGGGIRGLLSIEILKCINSHLKKNLFEYFDIICGTSTGAIISILIGLEKAHLNEIEFLYNLLINKIFQKDTYAVRNTRYLLKHSYYDSNVLNNILNTFFKNTKMFHYNSDLFTPYVFTVSTQMNITPVQPVILKNYHVNLNRITELNKPSEQMVNTVKRETTDILNSGSVSHKYDISEYIGDNSKVVDISNSYSKSNNNKDNINREEVQGHANLEDNKNLHEYYNSRENLNDSIKIKNSKIHINQNIHDVSIYKSFYNIFVKYVLRCTTAAPGFFNFFSFDDNIYADGAICFNNPTLISLNEMKLIFYNYLNKKKNNIFNKIKYYSVKKYNISETEQNDTINLNDYIDCIVSIGTGKFQPKIIHEYNENKEQDTFLRWDVLLKQIVFSITNTELTHDICNNLLDKNKYFRFNCFINNIKLDETSSEIITKLKQIGKRYFEDDKYNQQKLIQLINILEDKKNVKEYMQDQKKIWNPSYIDHIKSKIYDFFFPKNKKSMNREESPITDSFQNSNIDKDESLEKNSCSSESECMKHENKKNNNINPTKNNNADSKDNKETQNNTHGNIYSDFNFNFLNDDNKFDITNIDEILDIINRNSNNFPQSKNTPNGFFQYFTNLFYNNSNNKFIKKLENMNKNNLFIKKKKETGNYVNVTPNTGIRVLLNEIYFILLKKNLYFHTDQISPINENPTNYYDINIQKYIPYPPDQNNQISHINEDNHQKHEIGNTCRKNEDNGQSSMGNNSNNKNIKKSDYFTKTDTNNTNAIKNNYKKNNNNEPCLYNDEQNLPNIVENSDLIKKRNIKDIMSSYSINYKFFKSINPDSLEIKKNMIFNVLRNIFFKNDT</sequence>
<dbReference type="Proteomes" id="UP000219860">
    <property type="component" value="Chromosome 11"/>
</dbReference>
<dbReference type="Proteomes" id="UP000220214">
    <property type="component" value="Chromosome 11"/>
</dbReference>
<keyword evidence="2 4" id="KW-0442">Lipid degradation</keyword>
<evidence type="ECO:0000313" key="17">
    <source>
        <dbReference type="Proteomes" id="UP000516480"/>
    </source>
</evidence>
<keyword evidence="6" id="KW-0472">Membrane</keyword>
<feature type="compositionally biased region" description="Basic and acidic residues" evidence="5">
    <location>
        <begin position="594"/>
        <end position="605"/>
    </location>
</feature>